<dbReference type="RefSeq" id="WP_120748577.1">
    <property type="nucleotide sequence ID" value="NZ_RBAH01000012.1"/>
</dbReference>
<dbReference type="EMBL" id="RBAH01000012">
    <property type="protein sequence ID" value="RKN82194.1"/>
    <property type="molecule type" value="Genomic_DNA"/>
</dbReference>
<reference evidence="1 2" key="1">
    <citation type="journal article" date="2007" name="Int. J. Syst. Evol. Microbiol.">
        <title>Paenibacillus ginsengarvi sp. nov., isolated from soil from ginseng cultivation.</title>
        <authorList>
            <person name="Yoon M.H."/>
            <person name="Ten L.N."/>
            <person name="Im W.T."/>
        </authorList>
    </citation>
    <scope>NUCLEOTIDE SEQUENCE [LARGE SCALE GENOMIC DNA]</scope>
    <source>
        <strain evidence="1 2">KCTC 13059</strain>
    </source>
</reference>
<protein>
    <submittedName>
        <fullName evidence="1">AraC family transcriptional regulator</fullName>
    </submittedName>
</protein>
<accession>A0A3B0CCE3</accession>
<organism evidence="1 2">
    <name type="scientific">Paenibacillus ginsengarvi</name>
    <dbReference type="NCBI Taxonomy" id="400777"/>
    <lineage>
        <taxon>Bacteria</taxon>
        <taxon>Bacillati</taxon>
        <taxon>Bacillota</taxon>
        <taxon>Bacilli</taxon>
        <taxon>Bacillales</taxon>
        <taxon>Paenibacillaceae</taxon>
        <taxon>Paenibacillus</taxon>
    </lineage>
</organism>
<dbReference type="OrthoDB" id="2602782at2"/>
<dbReference type="Proteomes" id="UP000282311">
    <property type="component" value="Unassembled WGS sequence"/>
</dbReference>
<name>A0A3B0CCE3_9BACL</name>
<sequence>MHQVDVHIEDYMQIHFEKKEAILVIGLKVGILRDKSILFKELEIRGNEIENKKNQNQYLITSTLGLVAAYEVTKSASIPVGMISYIIPADKYAVCRFEEKYKNSFLEQISKDPIKSKYNLSFNKPRFEILINGLQSQGITEIYIPTS</sequence>
<comment type="caution">
    <text evidence="1">The sequence shown here is derived from an EMBL/GenBank/DDBJ whole genome shotgun (WGS) entry which is preliminary data.</text>
</comment>
<dbReference type="Gene3D" id="3.20.80.10">
    <property type="entry name" value="Regulatory factor, effector binding domain"/>
    <property type="match status" value="1"/>
</dbReference>
<keyword evidence="2" id="KW-1185">Reference proteome</keyword>
<evidence type="ECO:0000313" key="1">
    <source>
        <dbReference type="EMBL" id="RKN82194.1"/>
    </source>
</evidence>
<proteinExistence type="predicted"/>
<evidence type="ECO:0000313" key="2">
    <source>
        <dbReference type="Proteomes" id="UP000282311"/>
    </source>
</evidence>
<gene>
    <name evidence="1" type="ORF">D7M11_17775</name>
</gene>
<dbReference type="InterPro" id="IPR011256">
    <property type="entry name" value="Reg_factor_effector_dom_sf"/>
</dbReference>
<dbReference type="AlphaFoldDB" id="A0A3B0CCE3"/>